<dbReference type="EMBL" id="CAXAMN010021339">
    <property type="protein sequence ID" value="CAK9058137.1"/>
    <property type="molecule type" value="Genomic_DNA"/>
</dbReference>
<feature type="compositionally biased region" description="Basic and acidic residues" evidence="1">
    <location>
        <begin position="187"/>
        <end position="197"/>
    </location>
</feature>
<evidence type="ECO:0000313" key="4">
    <source>
        <dbReference type="Proteomes" id="UP001642484"/>
    </source>
</evidence>
<protein>
    <submittedName>
        <fullName evidence="3">Uncharacterized protein</fullName>
    </submittedName>
</protein>
<name>A0ABP0N301_9DINO</name>
<evidence type="ECO:0000256" key="2">
    <source>
        <dbReference type="SAM" id="Phobius"/>
    </source>
</evidence>
<feature type="transmembrane region" description="Helical" evidence="2">
    <location>
        <begin position="68"/>
        <end position="87"/>
    </location>
</feature>
<comment type="caution">
    <text evidence="3">The sequence shown here is derived from an EMBL/GenBank/DDBJ whole genome shotgun (WGS) entry which is preliminary data.</text>
</comment>
<accession>A0ABP0N301</accession>
<keyword evidence="4" id="KW-1185">Reference proteome</keyword>
<dbReference type="PANTHER" id="PTHR37314">
    <property type="entry name" value="SLR0142 PROTEIN"/>
    <property type="match status" value="1"/>
</dbReference>
<sequence length="203" mass="22373">MPGLCKLRNAMCTSHFGAVVRTTHVTGTLTDIGSTLGRVAMIHLRKGCRRSRLNILEKAEVGVDARKLLVLLPMWIFFVLGSALGAYCEYAVGASALLIPASFTLTLGLLYTFLRSVLKEKLKRYEQQRLNEKIKEVQLSLTRTGSRLAGQSSSDLQEIDEEMGEMMEMLSEVDASVSHLCESAPDESVKELKEEASPGHQSL</sequence>
<keyword evidence="2" id="KW-1133">Transmembrane helix</keyword>
<gene>
    <name evidence="3" type="ORF">CCMP2556_LOCUS28653</name>
</gene>
<evidence type="ECO:0000313" key="3">
    <source>
        <dbReference type="EMBL" id="CAK9058137.1"/>
    </source>
</evidence>
<feature type="region of interest" description="Disordered" evidence="1">
    <location>
        <begin position="184"/>
        <end position="203"/>
    </location>
</feature>
<organism evidence="3 4">
    <name type="scientific">Durusdinium trenchii</name>
    <dbReference type="NCBI Taxonomy" id="1381693"/>
    <lineage>
        <taxon>Eukaryota</taxon>
        <taxon>Sar</taxon>
        <taxon>Alveolata</taxon>
        <taxon>Dinophyceae</taxon>
        <taxon>Suessiales</taxon>
        <taxon>Symbiodiniaceae</taxon>
        <taxon>Durusdinium</taxon>
    </lineage>
</organism>
<keyword evidence="2" id="KW-0472">Membrane</keyword>
<feature type="transmembrane region" description="Helical" evidence="2">
    <location>
        <begin position="93"/>
        <end position="114"/>
    </location>
</feature>
<dbReference type="Proteomes" id="UP001642484">
    <property type="component" value="Unassembled WGS sequence"/>
</dbReference>
<reference evidence="3 4" key="1">
    <citation type="submission" date="2024-02" db="EMBL/GenBank/DDBJ databases">
        <authorList>
            <person name="Chen Y."/>
            <person name="Shah S."/>
            <person name="Dougan E. K."/>
            <person name="Thang M."/>
            <person name="Chan C."/>
        </authorList>
    </citation>
    <scope>NUCLEOTIDE SEQUENCE [LARGE SCALE GENOMIC DNA]</scope>
</reference>
<dbReference type="PANTHER" id="PTHR37314:SF4">
    <property type="entry name" value="UPF0700 TRANSMEMBRANE PROTEIN YOAK"/>
    <property type="match status" value="1"/>
</dbReference>
<evidence type="ECO:0000256" key="1">
    <source>
        <dbReference type="SAM" id="MobiDB-lite"/>
    </source>
</evidence>
<keyword evidence="2" id="KW-0812">Transmembrane</keyword>
<dbReference type="InterPro" id="IPR010699">
    <property type="entry name" value="DUF1275"/>
</dbReference>
<dbReference type="Pfam" id="PF06912">
    <property type="entry name" value="DUF1275"/>
    <property type="match status" value="1"/>
</dbReference>
<proteinExistence type="predicted"/>